<dbReference type="EMBL" id="BAABBN010000004">
    <property type="protein sequence ID" value="GAA3912177.1"/>
    <property type="molecule type" value="Genomic_DNA"/>
</dbReference>
<accession>A0ABP7M210</accession>
<dbReference type="PANTHER" id="PTHR31212:SF4">
    <property type="entry name" value="ALPHA-KETOGLUTARATE-DEPENDENT DIOXYGENASE ALKB HOMOLOG 3"/>
    <property type="match status" value="1"/>
</dbReference>
<dbReference type="Pfam" id="PF13532">
    <property type="entry name" value="2OG-FeII_Oxy_2"/>
    <property type="match status" value="1"/>
</dbReference>
<comment type="caution">
    <text evidence="2">The sequence shown here is derived from an EMBL/GenBank/DDBJ whole genome shotgun (WGS) entry which is preliminary data.</text>
</comment>
<keyword evidence="3" id="KW-1185">Reference proteome</keyword>
<protein>
    <submittedName>
        <fullName evidence="2">Alpha-ketoglutarate-dependent dioxygenase AlkB</fullName>
    </submittedName>
</protein>
<dbReference type="InterPro" id="IPR027450">
    <property type="entry name" value="AlkB-like"/>
</dbReference>
<dbReference type="PANTHER" id="PTHR31212">
    <property type="entry name" value="ALPHA-KETOGLUTARATE-DEPENDENT DIOXYGENASE ALKB HOMOLOG 3"/>
    <property type="match status" value="1"/>
</dbReference>
<dbReference type="RefSeq" id="WP_344794870.1">
    <property type="nucleotide sequence ID" value="NZ_BAABBN010000004.1"/>
</dbReference>
<name>A0ABP7M210_9GAMM</name>
<keyword evidence="2" id="KW-0560">Oxidoreductase</keyword>
<gene>
    <name evidence="2" type="ORF">GCM10022277_03590</name>
</gene>
<dbReference type="Gene3D" id="2.60.120.590">
    <property type="entry name" value="Alpha-ketoglutarate-dependent dioxygenase AlkB-like"/>
    <property type="match status" value="1"/>
</dbReference>
<sequence>MFCQRIQLEHCNLDYYRHFLEDSLADDLFEIFLETLDWQQENIMIFGKQIPSPRLQCFYGEPNVSYRYSGRTFHAKKWGKELSWLNAKVSQFCNIPFNGVLCNLYRDGCDAMGWHSDNEKELGENPIITSVSFGQPRMFAVRKNTETKQMFSLPLAHNSALVMNEGCQSHLQHSIPKSKKPLKARINLTFRHFQ</sequence>
<dbReference type="PROSITE" id="PS51471">
    <property type="entry name" value="FE2OG_OXY"/>
    <property type="match status" value="1"/>
</dbReference>
<proteinExistence type="predicted"/>
<organism evidence="2 3">
    <name type="scientific">Litoribacillus peritrichatus</name>
    <dbReference type="NCBI Taxonomy" id="718191"/>
    <lineage>
        <taxon>Bacteria</taxon>
        <taxon>Pseudomonadati</taxon>
        <taxon>Pseudomonadota</taxon>
        <taxon>Gammaproteobacteria</taxon>
        <taxon>Oceanospirillales</taxon>
        <taxon>Oceanospirillaceae</taxon>
        <taxon>Litoribacillus</taxon>
    </lineage>
</organism>
<dbReference type="InterPro" id="IPR037151">
    <property type="entry name" value="AlkB-like_sf"/>
</dbReference>
<dbReference type="InterPro" id="IPR005123">
    <property type="entry name" value="Oxoglu/Fe-dep_dioxygenase_dom"/>
</dbReference>
<dbReference type="GO" id="GO:0051213">
    <property type="term" value="F:dioxygenase activity"/>
    <property type="evidence" value="ECO:0007669"/>
    <property type="project" value="UniProtKB-KW"/>
</dbReference>
<dbReference type="SUPFAM" id="SSF51197">
    <property type="entry name" value="Clavaminate synthase-like"/>
    <property type="match status" value="1"/>
</dbReference>
<reference evidence="3" key="1">
    <citation type="journal article" date="2019" name="Int. J. Syst. Evol. Microbiol.">
        <title>The Global Catalogue of Microorganisms (GCM) 10K type strain sequencing project: providing services to taxonomists for standard genome sequencing and annotation.</title>
        <authorList>
            <consortium name="The Broad Institute Genomics Platform"/>
            <consortium name="The Broad Institute Genome Sequencing Center for Infectious Disease"/>
            <person name="Wu L."/>
            <person name="Ma J."/>
        </authorList>
    </citation>
    <scope>NUCLEOTIDE SEQUENCE [LARGE SCALE GENOMIC DNA]</scope>
    <source>
        <strain evidence="3">JCM 17551</strain>
    </source>
</reference>
<dbReference type="InterPro" id="IPR032854">
    <property type="entry name" value="ALKBH3"/>
</dbReference>
<evidence type="ECO:0000259" key="1">
    <source>
        <dbReference type="PROSITE" id="PS51471"/>
    </source>
</evidence>
<feature type="domain" description="Fe2OG dioxygenase" evidence="1">
    <location>
        <begin position="96"/>
        <end position="194"/>
    </location>
</feature>
<dbReference type="Proteomes" id="UP001501565">
    <property type="component" value="Unassembled WGS sequence"/>
</dbReference>
<evidence type="ECO:0000313" key="2">
    <source>
        <dbReference type="EMBL" id="GAA3912177.1"/>
    </source>
</evidence>
<evidence type="ECO:0000313" key="3">
    <source>
        <dbReference type="Proteomes" id="UP001501565"/>
    </source>
</evidence>
<keyword evidence="2" id="KW-0223">Dioxygenase</keyword>